<feature type="domain" description="Endo-beta-1,6-galactanase-like" evidence="3">
    <location>
        <begin position="662"/>
        <end position="1023"/>
    </location>
</feature>
<gene>
    <name evidence="7" type="ORF">HPS56_07380</name>
</gene>
<dbReference type="Pfam" id="PF20737">
    <property type="entry name" value="Glyco_hydro127C"/>
    <property type="match status" value="1"/>
</dbReference>
<dbReference type="Gene3D" id="3.20.20.80">
    <property type="entry name" value="Glycosidases"/>
    <property type="match status" value="1"/>
</dbReference>
<evidence type="ECO:0000259" key="5">
    <source>
        <dbReference type="Pfam" id="PF20736"/>
    </source>
</evidence>
<dbReference type="InterPro" id="IPR039514">
    <property type="entry name" value="6GAL-like"/>
</dbReference>
<evidence type="ECO:0008006" key="9">
    <source>
        <dbReference type="Google" id="ProtNLM"/>
    </source>
</evidence>
<reference evidence="7 8" key="1">
    <citation type="submission" date="2020-05" db="EMBL/GenBank/DDBJ databases">
        <title>Distinct polysaccharide utilization as determinants for interspecies competition between intestinal Prevotella spp.</title>
        <authorList>
            <person name="Galvez E.J.C."/>
            <person name="Iljazovic A."/>
            <person name="Strowig T."/>
        </authorList>
    </citation>
    <scope>NUCLEOTIDE SEQUENCE [LARGE SCALE GENOMIC DNA]</scope>
    <source>
        <strain evidence="7 8">PMUR</strain>
    </source>
</reference>
<organism evidence="7 8">
    <name type="scientific">Xylanibacter muris</name>
    <dbReference type="NCBI Taxonomy" id="2736290"/>
    <lineage>
        <taxon>Bacteria</taxon>
        <taxon>Pseudomonadati</taxon>
        <taxon>Bacteroidota</taxon>
        <taxon>Bacteroidia</taxon>
        <taxon>Bacteroidales</taxon>
        <taxon>Prevotellaceae</taxon>
        <taxon>Xylanibacter</taxon>
    </lineage>
</organism>
<feature type="chain" id="PRO_5047072467" description="Glycoside hydrolase family 127 protein" evidence="1">
    <location>
        <begin position="21"/>
        <end position="1157"/>
    </location>
</feature>
<evidence type="ECO:0000313" key="7">
    <source>
        <dbReference type="EMBL" id="NPD92173.1"/>
    </source>
</evidence>
<feature type="domain" description="Non-reducing end beta-L-arabinofuranosidase-like GH127 middle" evidence="5">
    <location>
        <begin position="431"/>
        <end position="542"/>
    </location>
</feature>
<dbReference type="Proteomes" id="UP000714420">
    <property type="component" value="Unassembled WGS sequence"/>
</dbReference>
<dbReference type="InterPro" id="IPR013780">
    <property type="entry name" value="Glyco_hydro_b"/>
</dbReference>
<proteinExistence type="predicted"/>
<dbReference type="SUPFAM" id="SSF51011">
    <property type="entry name" value="Glycosyl hydrolase domain"/>
    <property type="match status" value="1"/>
</dbReference>
<dbReference type="Gene3D" id="1.50.10.20">
    <property type="match status" value="1"/>
</dbReference>
<dbReference type="InterPro" id="IPR012878">
    <property type="entry name" value="Beta-AFase-like_GH127_cat"/>
</dbReference>
<dbReference type="Pfam" id="PF20736">
    <property type="entry name" value="Glyco_hydro127M"/>
    <property type="match status" value="1"/>
</dbReference>
<evidence type="ECO:0000259" key="3">
    <source>
        <dbReference type="Pfam" id="PF14587"/>
    </source>
</evidence>
<keyword evidence="8" id="KW-1185">Reference proteome</keyword>
<dbReference type="EMBL" id="JABKKF010000005">
    <property type="protein sequence ID" value="NPD92173.1"/>
    <property type="molecule type" value="Genomic_DNA"/>
</dbReference>
<dbReference type="InterPro" id="IPR008928">
    <property type="entry name" value="6-hairpin_glycosidase_sf"/>
</dbReference>
<dbReference type="InterPro" id="IPR049174">
    <property type="entry name" value="Beta-AFase-like"/>
</dbReference>
<name>A0ABX2AMP8_9BACT</name>
<feature type="domain" description="Glycosyl hydrolase family 30 beta sandwich" evidence="4">
    <location>
        <begin position="1055"/>
        <end position="1151"/>
    </location>
</feature>
<accession>A0ABX2AMP8</accession>
<keyword evidence="1" id="KW-0732">Signal</keyword>
<sequence length="1157" mass="129691">MKFRLIPAGLLTVLCTTMNAKTPDNAHGYPINPVPFTSVKVTDAFWGQRLKASREVTIPLAFRKCEETGRYTNFVRAAHPSDTIKVGGLSFDDTDVYKTIEGASYILQTYPDKKLESYIDSVLEIVAAAQEPDGYLYTSRTMNPAHPHEWAGSRRWEAVENLSHEFYNLGHMVEGAIAHYQATGKRNFLDIAVRYADCVCREIGDKDGQTVRVPGHQIAEMALARLYLVTGNKKYLDQAKFFLDKRGHTSRTDKYSQAHKPVTKQDEAVGHAVRAAYMYAGMADVAALTGDSAYIRAIDNIWNNIVSKKYYITGGIGAKHEGEAFGKNYELPNMSAYCETCAAIGNVYVNHRLFLLHGDSKYYDVLERTLYNGLISGVSIDGGGFFYPNPLESHGQHRRQPWFGCACCPSNICRFIPSVPGYIYAVKDRNVYINLFISNASDIKVGGKDVALTQTTDYPWNGDVTMTVDKNKAGHFDMRIRIPGWVRGEAVPSDLYRYSDGKHLGYTVCVNGNPVKAELEKGYLSIARKWKKGDKVEIHFDMEPRTVRAHSDVEADRGRVAFERGPIVYCAEWADNDFDVLSVLVNQNPQIHTAYCPDVLNGLTKLVTDVRTPSLDGSGSPTGNKARLTLIPYYAWCHRGPGNMAVWLPQEQAPARQKNIFTVDPSRPHQQIDCFGASDAWSMRFIGEMSQNTQSHVARLLFSSETDSQGNPMGIGLSLWRFNIGAGSAEQGDGSLINYGTRTECFQDSNGTYNWNKQKGQRSFLKLAKNHGVPYLLGFLNSPPVHYTKNGLATNTGRGGTYNLREDKYEEFAGFLADVISGLEAHDGVKFDYLSPVNEPDGHWNWQGPKQEGTPATKYEIARLSRVIDKELQSRGISTRMIIPESSDYRCMMSTHETGPERGYEIQSFFSKDSAETYIGNLKSIPRLMAGHSYWTNTPVEYMKECRKALRDTLRKYNVELWQSEVCIMGNDEEIGGGGGYDRTMKTALYVARMIHHDLVFADARSWQWWRAVGGNYKDGLLFQYKAPGSANDTIVDSKLLWTLGNYSRFIRPGALRIEVKRSCPDLQPDPDAATQPYGLMCSAFRNRDGSTVIVMINYSYEDETAGFNIPNKAEWKVYRTSDKAGESLKFIEKRNNISNVAFPARSVTTLVCGNNQ</sequence>
<evidence type="ECO:0000313" key="8">
    <source>
        <dbReference type="Proteomes" id="UP000714420"/>
    </source>
</evidence>
<evidence type="ECO:0000256" key="1">
    <source>
        <dbReference type="SAM" id="SignalP"/>
    </source>
</evidence>
<dbReference type="Pfam" id="PF07944">
    <property type="entry name" value="Beta-AFase-like_GH127_cat"/>
    <property type="match status" value="1"/>
</dbReference>
<feature type="domain" description="Non-reducing end beta-L-arabinofuranosidase-like GH127 C-terminal" evidence="6">
    <location>
        <begin position="544"/>
        <end position="649"/>
    </location>
</feature>
<dbReference type="Pfam" id="PF14587">
    <property type="entry name" value="Glyco_hydr_30_2"/>
    <property type="match status" value="1"/>
</dbReference>
<dbReference type="InterPro" id="IPR049046">
    <property type="entry name" value="Beta-AFase-like_GH127_middle"/>
</dbReference>
<dbReference type="Pfam" id="PF17189">
    <property type="entry name" value="Glyco_hydro_30C"/>
    <property type="match status" value="1"/>
</dbReference>
<protein>
    <recommendedName>
        <fullName evidence="9">Glycoside hydrolase family 127 protein</fullName>
    </recommendedName>
</protein>
<feature type="signal peptide" evidence="1">
    <location>
        <begin position="1"/>
        <end position="20"/>
    </location>
</feature>
<dbReference type="PANTHER" id="PTHR43465">
    <property type="entry name" value="DUF1680 DOMAIN PROTEIN (AFU_ORTHOLOGUE AFUA_1G08910)"/>
    <property type="match status" value="1"/>
</dbReference>
<feature type="domain" description="Non-reducing end beta-L-arabinofuranosidase-like GH127 catalytic" evidence="2">
    <location>
        <begin position="38"/>
        <end position="420"/>
    </location>
</feature>
<dbReference type="SUPFAM" id="SSF48208">
    <property type="entry name" value="Six-hairpin glycosidases"/>
    <property type="match status" value="1"/>
</dbReference>
<evidence type="ECO:0000259" key="4">
    <source>
        <dbReference type="Pfam" id="PF17189"/>
    </source>
</evidence>
<dbReference type="PANTHER" id="PTHR43465:SF2">
    <property type="entry name" value="DUF1680 DOMAIN PROTEIN (AFU_ORTHOLOGUE AFUA_1G08910)"/>
    <property type="match status" value="1"/>
</dbReference>
<evidence type="ECO:0000259" key="6">
    <source>
        <dbReference type="Pfam" id="PF20737"/>
    </source>
</evidence>
<comment type="caution">
    <text evidence="7">The sequence shown here is derived from an EMBL/GenBank/DDBJ whole genome shotgun (WGS) entry which is preliminary data.</text>
</comment>
<dbReference type="Gene3D" id="2.60.40.1180">
    <property type="entry name" value="Golgi alpha-mannosidase II"/>
    <property type="match status" value="1"/>
</dbReference>
<dbReference type="SUPFAM" id="SSF51445">
    <property type="entry name" value="(Trans)glycosidases"/>
    <property type="match status" value="1"/>
</dbReference>
<evidence type="ECO:0000259" key="2">
    <source>
        <dbReference type="Pfam" id="PF07944"/>
    </source>
</evidence>
<dbReference type="InterPro" id="IPR049049">
    <property type="entry name" value="Beta-AFase-like_GH127_C"/>
</dbReference>
<dbReference type="InterPro" id="IPR033452">
    <property type="entry name" value="GH30_C"/>
</dbReference>
<dbReference type="InterPro" id="IPR017853">
    <property type="entry name" value="GH"/>
</dbReference>